<feature type="compositionally biased region" description="Basic and acidic residues" evidence="2">
    <location>
        <begin position="51"/>
        <end position="67"/>
    </location>
</feature>
<feature type="compositionally biased region" description="Low complexity" evidence="2">
    <location>
        <begin position="40"/>
        <end position="50"/>
    </location>
</feature>
<dbReference type="Proteomes" id="UP001199106">
    <property type="component" value="Unassembled WGS sequence"/>
</dbReference>
<evidence type="ECO:0000313" key="3">
    <source>
        <dbReference type="EMBL" id="KAG9186902.1"/>
    </source>
</evidence>
<feature type="compositionally biased region" description="Low complexity" evidence="2">
    <location>
        <begin position="753"/>
        <end position="767"/>
    </location>
</feature>
<feature type="compositionally biased region" description="Basic and acidic residues" evidence="2">
    <location>
        <begin position="622"/>
        <end position="651"/>
    </location>
</feature>
<feature type="compositionally biased region" description="Basic and acidic residues" evidence="2">
    <location>
        <begin position="252"/>
        <end position="264"/>
    </location>
</feature>
<sequence length="885" mass="100670">MSRSHASRELDSAAGNRSTESPDMSEEARQIPSTNLLQISEGEGSSSSKSPGEEADKMHRKETERNGETPSISVIEEYIRKEEQDTARPSLRSNVSSFAAPTKASEAKKNEKIELAQFVKKTSLSKEPPGWPGFAMQSPSASMPVSRRSSLKRRSVTRSTSPKNYDVAADNLPQTEKHRGTRSRSLGSVVSDALAEEEVIVEVLGGAPVMEEEALEYLFQEKQMKEEEEEVQGVEEPRIQDEDELEEVQEISIKEEPLEHHVEEPEPEPEGSQEQASLITPNSTALPLQEGHSKDIEAQIVIPQGQFESISQHSTKEDEKENITIADATKNAKFLKIVAEKEDLQAEREKAETQHDEVIRQHETVQQDLQTVKDDTVKLKRENDKLVIQLRESTDLIAARNAREPNLPALEVVEAENQRLRVAVDKKEKERSDANAFCEVLDDQLSDTQKKLEHQVTSITELCKIVDLMSRSLSNGDNVDVPHPAELNESLAQASEIQRLQIKITQLIGTFSGELKMLQDENGRMKLQAAKQEFEIITLEKLRAYQQEEMLSPGLQSPLLSSAMHLNRDDFKECYERERQKRKEIERELIKAGKCLSLLQPEKERLESDFTKAQEELANLRPKADKLEKDAKGWKEDSEEKKSQLEERSRAFETSTNKQRQETLRYIKDYYRKTKDEAHWEVQGLQKKLASLEEEHASVKRDFEQAKVENARLADGVTRLRKKNKKRNADIDKIQEVFMYGGDFPNLSDGDDSSSSTSASTISSPAHSPHRARRPPPIPRCHLPAAIDARKAKISAYKQELKVVREQALFNVSVKPSMSFKTRIGVGRNDIMEKVREWKMGDSYPPRKPGWGELRRKSVWERWDGEDWAREFAQGNDVDILKKMR</sequence>
<organism evidence="3 4">
    <name type="scientific">Alternaria panax</name>
    <dbReference type="NCBI Taxonomy" id="48097"/>
    <lineage>
        <taxon>Eukaryota</taxon>
        <taxon>Fungi</taxon>
        <taxon>Dikarya</taxon>
        <taxon>Ascomycota</taxon>
        <taxon>Pezizomycotina</taxon>
        <taxon>Dothideomycetes</taxon>
        <taxon>Pleosporomycetidae</taxon>
        <taxon>Pleosporales</taxon>
        <taxon>Pleosporineae</taxon>
        <taxon>Pleosporaceae</taxon>
        <taxon>Alternaria</taxon>
        <taxon>Alternaria sect. Panax</taxon>
    </lineage>
</organism>
<dbReference type="AlphaFoldDB" id="A0AAD4FBV5"/>
<feature type="compositionally biased region" description="Basic and acidic residues" evidence="2">
    <location>
        <begin position="1"/>
        <end position="11"/>
    </location>
</feature>
<dbReference type="EMBL" id="JAANER010000008">
    <property type="protein sequence ID" value="KAG9186902.1"/>
    <property type="molecule type" value="Genomic_DNA"/>
</dbReference>
<keyword evidence="1" id="KW-0175">Coiled coil</keyword>
<feature type="region of interest" description="Disordered" evidence="2">
    <location>
        <begin position="617"/>
        <end position="658"/>
    </location>
</feature>
<feature type="compositionally biased region" description="Polar residues" evidence="2">
    <location>
        <begin position="272"/>
        <end position="285"/>
    </location>
</feature>
<evidence type="ECO:0000256" key="2">
    <source>
        <dbReference type="SAM" id="MobiDB-lite"/>
    </source>
</evidence>
<comment type="caution">
    <text evidence="3">The sequence shown here is derived from an EMBL/GenBank/DDBJ whole genome shotgun (WGS) entry which is preliminary data.</text>
</comment>
<gene>
    <name evidence="3" type="ORF">G6011_10010</name>
</gene>
<feature type="region of interest" description="Disordered" evidence="2">
    <location>
        <begin position="1"/>
        <end position="191"/>
    </location>
</feature>
<feature type="region of interest" description="Disordered" evidence="2">
    <location>
        <begin position="745"/>
        <end position="780"/>
    </location>
</feature>
<feature type="coiled-coil region" evidence="1">
    <location>
        <begin position="334"/>
        <end position="368"/>
    </location>
</feature>
<keyword evidence="4" id="KW-1185">Reference proteome</keyword>
<proteinExistence type="predicted"/>
<feature type="compositionally biased region" description="Basic and acidic residues" evidence="2">
    <location>
        <begin position="105"/>
        <end position="114"/>
    </location>
</feature>
<accession>A0AAD4FBV5</accession>
<feature type="region of interest" description="Disordered" evidence="2">
    <location>
        <begin position="221"/>
        <end position="285"/>
    </location>
</feature>
<name>A0AAD4FBV5_9PLEO</name>
<feature type="compositionally biased region" description="Basic and acidic residues" evidence="2">
    <location>
        <begin position="77"/>
        <end position="86"/>
    </location>
</feature>
<protein>
    <submittedName>
        <fullName evidence="3">Uncharacterized protein</fullName>
    </submittedName>
</protein>
<evidence type="ECO:0000313" key="4">
    <source>
        <dbReference type="Proteomes" id="UP001199106"/>
    </source>
</evidence>
<evidence type="ECO:0000256" key="1">
    <source>
        <dbReference type="SAM" id="Coils"/>
    </source>
</evidence>
<reference evidence="3" key="1">
    <citation type="submission" date="2021-07" db="EMBL/GenBank/DDBJ databases">
        <title>Genome Resource of American Ginseng Black Spot Pathogen Alternaria panax.</title>
        <authorList>
            <person name="Qiu C."/>
            <person name="Wang W."/>
            <person name="Liu Z."/>
        </authorList>
    </citation>
    <scope>NUCLEOTIDE SEQUENCE</scope>
    <source>
        <strain evidence="3">BNCC115425</strain>
    </source>
</reference>